<keyword evidence="7" id="KW-1185">Reference proteome</keyword>
<dbReference type="Pfam" id="PF00872">
    <property type="entry name" value="Transposase_mut"/>
    <property type="match status" value="1"/>
</dbReference>
<evidence type="ECO:0000256" key="4">
    <source>
        <dbReference type="ARBA" id="ARBA00023125"/>
    </source>
</evidence>
<evidence type="ECO:0000256" key="2">
    <source>
        <dbReference type="ARBA" id="ARBA00010961"/>
    </source>
</evidence>
<keyword evidence="4" id="KW-0238">DNA-binding</keyword>
<keyword evidence="3" id="KW-0815">Transposition</keyword>
<organism evidence="6 7">
    <name type="scientific">Trueperella abortisuis</name>
    <dbReference type="NCBI Taxonomy" id="445930"/>
    <lineage>
        <taxon>Bacteria</taxon>
        <taxon>Bacillati</taxon>
        <taxon>Actinomycetota</taxon>
        <taxon>Actinomycetes</taxon>
        <taxon>Actinomycetales</taxon>
        <taxon>Actinomycetaceae</taxon>
        <taxon>Trueperella</taxon>
    </lineage>
</organism>
<gene>
    <name evidence="6" type="ORF">J2S45_001321</name>
</gene>
<reference evidence="6 7" key="1">
    <citation type="submission" date="2023-07" db="EMBL/GenBank/DDBJ databases">
        <title>Sequencing the genomes of 1000 actinobacteria strains.</title>
        <authorList>
            <person name="Klenk H.-P."/>
        </authorList>
    </citation>
    <scope>NUCLEOTIDE SEQUENCE [LARGE SCALE GENOMIC DNA]</scope>
    <source>
        <strain evidence="6 7">DSM 19515</strain>
    </source>
</reference>
<evidence type="ECO:0000256" key="1">
    <source>
        <dbReference type="ARBA" id="ARBA00002190"/>
    </source>
</evidence>
<dbReference type="InterPro" id="IPR001207">
    <property type="entry name" value="Transposase_mutator"/>
</dbReference>
<comment type="function">
    <text evidence="1">Required for the transposition of the insertion element.</text>
</comment>
<comment type="caution">
    <text evidence="6">The sequence shown here is derived from an EMBL/GenBank/DDBJ whole genome shotgun (WGS) entry which is preliminary data.</text>
</comment>
<dbReference type="EMBL" id="JAUSQL010000001">
    <property type="protein sequence ID" value="MDP9832642.1"/>
    <property type="molecule type" value="Genomic_DNA"/>
</dbReference>
<proteinExistence type="inferred from homology"/>
<dbReference type="Proteomes" id="UP001230145">
    <property type="component" value="Unassembled WGS sequence"/>
</dbReference>
<evidence type="ECO:0000256" key="5">
    <source>
        <dbReference type="ARBA" id="ARBA00023172"/>
    </source>
</evidence>
<evidence type="ECO:0000313" key="7">
    <source>
        <dbReference type="Proteomes" id="UP001230145"/>
    </source>
</evidence>
<name>A0ABT9PIV8_9ACTO</name>
<evidence type="ECO:0000313" key="6">
    <source>
        <dbReference type="EMBL" id="MDP9832642.1"/>
    </source>
</evidence>
<sequence>MAYQDRKAVSASLKTIYTASSEQVAQEALEAFAASDLGQKYPSAVATWRNAWGRNTGVLAVPASPAQGHLHD</sequence>
<keyword evidence="5" id="KW-0233">DNA recombination</keyword>
<comment type="similarity">
    <text evidence="2">Belongs to the transposase mutator family.</text>
</comment>
<evidence type="ECO:0000256" key="3">
    <source>
        <dbReference type="ARBA" id="ARBA00022578"/>
    </source>
</evidence>
<protein>
    <submittedName>
        <fullName evidence="6">Transposase-like protein</fullName>
    </submittedName>
</protein>
<accession>A0ABT9PIV8</accession>